<accession>D7FPR7</accession>
<dbReference type="Proteomes" id="UP000002630">
    <property type="component" value="Unassembled WGS sequence"/>
</dbReference>
<organism evidence="2 3">
    <name type="scientific">Ectocarpus siliculosus</name>
    <name type="common">Brown alga</name>
    <name type="synonym">Conferva siliculosa</name>
    <dbReference type="NCBI Taxonomy" id="2880"/>
    <lineage>
        <taxon>Eukaryota</taxon>
        <taxon>Sar</taxon>
        <taxon>Stramenopiles</taxon>
        <taxon>Ochrophyta</taxon>
        <taxon>PX clade</taxon>
        <taxon>Phaeophyceae</taxon>
        <taxon>Ectocarpales</taxon>
        <taxon>Ectocarpaceae</taxon>
        <taxon>Ectocarpus</taxon>
    </lineage>
</organism>
<dbReference type="PANTHER" id="PTHR13282:SF6">
    <property type="entry name" value="PROTEIN FAM32A"/>
    <property type="match status" value="1"/>
</dbReference>
<feature type="region of interest" description="Disordered" evidence="1">
    <location>
        <begin position="49"/>
        <end position="145"/>
    </location>
</feature>
<proteinExistence type="predicted"/>
<dbReference type="InterPro" id="IPR013865">
    <property type="entry name" value="FAM32A"/>
</dbReference>
<dbReference type="InParanoid" id="D7FPR7"/>
<dbReference type="STRING" id="2880.D7FPR7"/>
<dbReference type="GO" id="GO:0005730">
    <property type="term" value="C:nucleolus"/>
    <property type="evidence" value="ECO:0007669"/>
    <property type="project" value="TreeGrafter"/>
</dbReference>
<sequence>MDGPLHHCTVGRDNWDEEAQSNRGKRYIEGIMSDEYSAVLTGGLSLKGGLFKSKKKKKGKRKREEAEAAARAREAAIEDERSSGSAADGADAGGSGSDDGAKKEGAGEGNEQAGEEVDDMLTPAQRRFRKKQLEREGKKIRGMVEQTHRERIENFNALLASMTEHNDIPRCSAAGNG</sequence>
<evidence type="ECO:0000256" key="1">
    <source>
        <dbReference type="SAM" id="MobiDB-lite"/>
    </source>
</evidence>
<gene>
    <name evidence="2" type="ORF">Esi_0195_0053</name>
</gene>
<protein>
    <recommendedName>
        <fullName evidence="4">DUF1754-domain-containing protein</fullName>
    </recommendedName>
</protein>
<dbReference type="EMBL" id="FN649760">
    <property type="protein sequence ID" value="CBJ30524.1"/>
    <property type="molecule type" value="Genomic_DNA"/>
</dbReference>
<evidence type="ECO:0000313" key="2">
    <source>
        <dbReference type="EMBL" id="CBJ30524.1"/>
    </source>
</evidence>
<feature type="compositionally biased region" description="Basic residues" evidence="1">
    <location>
        <begin position="52"/>
        <end position="61"/>
    </location>
</feature>
<name>D7FPR7_ECTSI</name>
<feature type="region of interest" description="Disordered" evidence="1">
    <location>
        <begin position="1"/>
        <end position="22"/>
    </location>
</feature>
<dbReference type="AlphaFoldDB" id="D7FPR7"/>
<reference evidence="2 3" key="1">
    <citation type="journal article" date="2010" name="Nature">
        <title>The Ectocarpus genome and the independent evolution of multicellularity in brown algae.</title>
        <authorList>
            <person name="Cock J.M."/>
            <person name="Sterck L."/>
            <person name="Rouze P."/>
            <person name="Scornet D."/>
            <person name="Allen A.E."/>
            <person name="Amoutzias G."/>
            <person name="Anthouard V."/>
            <person name="Artiguenave F."/>
            <person name="Aury J.M."/>
            <person name="Badger J.H."/>
            <person name="Beszteri B."/>
            <person name="Billiau K."/>
            <person name="Bonnet E."/>
            <person name="Bothwell J.H."/>
            <person name="Bowler C."/>
            <person name="Boyen C."/>
            <person name="Brownlee C."/>
            <person name="Carrano C.J."/>
            <person name="Charrier B."/>
            <person name="Cho G.Y."/>
            <person name="Coelho S.M."/>
            <person name="Collen J."/>
            <person name="Corre E."/>
            <person name="Da Silva C."/>
            <person name="Delage L."/>
            <person name="Delaroque N."/>
            <person name="Dittami S.M."/>
            <person name="Doulbeau S."/>
            <person name="Elias M."/>
            <person name="Farnham G."/>
            <person name="Gachon C.M."/>
            <person name="Gschloessl B."/>
            <person name="Heesch S."/>
            <person name="Jabbari K."/>
            <person name="Jubin C."/>
            <person name="Kawai H."/>
            <person name="Kimura K."/>
            <person name="Kloareg B."/>
            <person name="Kupper F.C."/>
            <person name="Lang D."/>
            <person name="Le Bail A."/>
            <person name="Leblanc C."/>
            <person name="Lerouge P."/>
            <person name="Lohr M."/>
            <person name="Lopez P.J."/>
            <person name="Martens C."/>
            <person name="Maumus F."/>
            <person name="Michel G."/>
            <person name="Miranda-Saavedra D."/>
            <person name="Morales J."/>
            <person name="Moreau H."/>
            <person name="Motomura T."/>
            <person name="Nagasato C."/>
            <person name="Napoli C.A."/>
            <person name="Nelson D.R."/>
            <person name="Nyvall-Collen P."/>
            <person name="Peters A.F."/>
            <person name="Pommier C."/>
            <person name="Potin P."/>
            <person name="Poulain J."/>
            <person name="Quesneville H."/>
            <person name="Read B."/>
            <person name="Rensing S.A."/>
            <person name="Ritter A."/>
            <person name="Rousvoal S."/>
            <person name="Samanta M."/>
            <person name="Samson G."/>
            <person name="Schroeder D.C."/>
            <person name="Segurens B."/>
            <person name="Strittmatter M."/>
            <person name="Tonon T."/>
            <person name="Tregear J.W."/>
            <person name="Valentin K."/>
            <person name="von Dassow P."/>
            <person name="Yamagishi T."/>
            <person name="Van de Peer Y."/>
            <person name="Wincker P."/>
        </authorList>
    </citation>
    <scope>NUCLEOTIDE SEQUENCE [LARGE SCALE GENOMIC DNA]</scope>
    <source>
        <strain evidence="3">Ec32 / CCAP1310/4</strain>
    </source>
</reference>
<dbReference type="PANTHER" id="PTHR13282">
    <property type="entry name" value="PROTEIN FAM32A"/>
    <property type="match status" value="1"/>
</dbReference>
<evidence type="ECO:0008006" key="4">
    <source>
        <dbReference type="Google" id="ProtNLM"/>
    </source>
</evidence>
<feature type="compositionally biased region" description="Basic and acidic residues" evidence="1">
    <location>
        <begin position="62"/>
        <end position="82"/>
    </location>
</feature>
<dbReference type="Pfam" id="PF08555">
    <property type="entry name" value="FAM32A"/>
    <property type="match status" value="1"/>
</dbReference>
<keyword evidence="3" id="KW-1185">Reference proteome</keyword>
<evidence type="ECO:0000313" key="3">
    <source>
        <dbReference type="Proteomes" id="UP000002630"/>
    </source>
</evidence>
<dbReference type="OrthoDB" id="205403at2759"/>